<dbReference type="Gene3D" id="2.30.120.10">
    <property type="match status" value="1"/>
</dbReference>
<dbReference type="InterPro" id="IPR023343">
    <property type="entry name" value="Penicillin_amidase_dom1"/>
</dbReference>
<dbReference type="PANTHER" id="PTHR34218:SF4">
    <property type="entry name" value="ACYL-HOMOSERINE LACTONE ACYLASE QUIP"/>
    <property type="match status" value="1"/>
</dbReference>
<keyword evidence="8" id="KW-1185">Reference proteome</keyword>
<proteinExistence type="inferred from homology"/>
<accession>A0A1H3R017</accession>
<dbReference type="PIRSF" id="PIRSF001227">
    <property type="entry name" value="Pen_acylase"/>
    <property type="match status" value="1"/>
</dbReference>
<dbReference type="Gene3D" id="1.10.439.10">
    <property type="entry name" value="Penicillin Amidohydrolase, domain 1"/>
    <property type="match status" value="1"/>
</dbReference>
<reference evidence="7 8" key="1">
    <citation type="submission" date="2016-10" db="EMBL/GenBank/DDBJ databases">
        <authorList>
            <person name="de Groot N.N."/>
        </authorList>
    </citation>
    <scope>NUCLEOTIDE SEQUENCE [LARGE SCALE GENOMIC DNA]</scope>
    <source>
        <strain evidence="7 8">CPCC 202699</strain>
    </source>
</reference>
<gene>
    <name evidence="7" type="ORF">SAMN05421504_110190</name>
</gene>
<dbReference type="InterPro" id="IPR002692">
    <property type="entry name" value="S45"/>
</dbReference>
<dbReference type="InterPro" id="IPR014395">
    <property type="entry name" value="Pen/GL7ACA/AHL_acylase"/>
</dbReference>
<dbReference type="Gene3D" id="1.10.1400.10">
    <property type="match status" value="1"/>
</dbReference>
<sequence length="766" mass="83489">MRGRFALLGSLLVLLATAAPVSAAPVSVYAVTGLDRPVTLVQDEWGIPHIYAQGTGDLFLAQGFNAARERLFQLDLWRRRGLGLLSEAFGPSYVEQDAAARLFLYRGDMDAEWASYGPEAKLAATRFANGVNAYLDWLARNPRAMPEEFRLLGHSPSRWRPEDVVRIRSHGLIGNLRNEVTRSRVTCAAGVKADQLRWPTQPADQARVPDGFDPCSLPADVLRTYDLATQAVTFTGTTLQAQAAPDFTEGSNNWVISGDRTASGRPILANDPHRGYAAPSLRYISHLSAPGLDVIGAGEPAQPGISLGHNGSVAFGLTVFNIDQEDLYVYQLDPADHTRYRYGSGWERMTTLDEKIPVNGADAKAARLSFTRHGPVIKVDEQRHVAYAVRSAWFQPGTSPYYGSLKLMRAKNFSDFKDAMRTWGGPAENQVYADTSGDIGWVPGGLTPIRKGYDGLFPVPGDGRYEWTGYQTDFPSSLNPAKGFIATANEDNVPPEYRDRGYGYEFADPVRFQRITDVLGANPRSTVADSAKLQGDQLSLTAQRIVALVKHPVFDGWDGVEGVDSAPAALFEVWRKLYLGPGLVKAVLPSAANLIARPDNAALVDALEHPEPWFGADAIAKRDRLLADTLDAAYADVARRLGPDPAAWKWGDLQSTVFEHPLAPVAGPRLNVGPFRRGGSETVVNASGFRATDFRQTGGPSFRMVLDVGNWDASLATNAPGQSGDPASTHYRDLADSWASTAHVPLLYSRAQVERHADKRILLLPA</sequence>
<dbReference type="AlphaFoldDB" id="A0A1H3R017"/>
<organism evidence="7 8">
    <name type="scientific">Amycolatopsis xylanica</name>
    <dbReference type="NCBI Taxonomy" id="589385"/>
    <lineage>
        <taxon>Bacteria</taxon>
        <taxon>Bacillati</taxon>
        <taxon>Actinomycetota</taxon>
        <taxon>Actinomycetes</taxon>
        <taxon>Pseudonocardiales</taxon>
        <taxon>Pseudonocardiaceae</taxon>
        <taxon>Amycolatopsis</taxon>
    </lineage>
</organism>
<feature type="active site" description="Nucleophile" evidence="4">
    <location>
        <position position="251"/>
    </location>
</feature>
<protein>
    <submittedName>
        <fullName evidence="7">Penicillin amidase</fullName>
    </submittedName>
</protein>
<name>A0A1H3R017_9PSEU</name>
<dbReference type="GO" id="GO:0017000">
    <property type="term" value="P:antibiotic biosynthetic process"/>
    <property type="evidence" value="ECO:0007669"/>
    <property type="project" value="InterPro"/>
</dbReference>
<dbReference type="Gene3D" id="3.60.20.10">
    <property type="entry name" value="Glutamine Phosphoribosylpyrophosphate, subunit 1, domain 1"/>
    <property type="match status" value="1"/>
</dbReference>
<dbReference type="InterPro" id="IPR043147">
    <property type="entry name" value="Penicillin_amidase_A-knob"/>
</dbReference>
<evidence type="ECO:0000256" key="4">
    <source>
        <dbReference type="PIRSR" id="PIRSR001227-1"/>
    </source>
</evidence>
<feature type="binding site" evidence="5">
    <location>
        <position position="323"/>
    </location>
    <ligand>
        <name>Ca(2+)</name>
        <dbReference type="ChEBI" id="CHEBI:29108"/>
    </ligand>
</feature>
<feature type="binding site" evidence="5">
    <location>
        <position position="179"/>
    </location>
    <ligand>
        <name>Ca(2+)</name>
        <dbReference type="ChEBI" id="CHEBI:29108"/>
    </ligand>
</feature>
<evidence type="ECO:0000256" key="3">
    <source>
        <dbReference type="ARBA" id="ARBA00023145"/>
    </source>
</evidence>
<comment type="cofactor">
    <cofactor evidence="5">
        <name>Ca(2+)</name>
        <dbReference type="ChEBI" id="CHEBI:29108"/>
    </cofactor>
    <text evidence="5">Binds 1 Ca(2+) ion per dimer.</text>
</comment>
<dbReference type="RefSeq" id="WP_091297282.1">
    <property type="nucleotide sequence ID" value="NZ_FNON01000010.1"/>
</dbReference>
<keyword evidence="5" id="KW-0106">Calcium</keyword>
<evidence type="ECO:0000313" key="7">
    <source>
        <dbReference type="EMBL" id="SDZ19017.1"/>
    </source>
</evidence>
<dbReference type="InterPro" id="IPR029055">
    <property type="entry name" value="Ntn_hydrolases_N"/>
</dbReference>
<dbReference type="InterPro" id="IPR043146">
    <property type="entry name" value="Penicillin_amidase_N_B-knob"/>
</dbReference>
<feature type="chain" id="PRO_5011753837" evidence="6">
    <location>
        <begin position="24"/>
        <end position="766"/>
    </location>
</feature>
<evidence type="ECO:0000256" key="2">
    <source>
        <dbReference type="ARBA" id="ARBA00022801"/>
    </source>
</evidence>
<dbReference type="STRING" id="589385.SAMN05421504_110190"/>
<keyword evidence="5" id="KW-0479">Metal-binding</keyword>
<evidence type="ECO:0000256" key="6">
    <source>
        <dbReference type="SAM" id="SignalP"/>
    </source>
</evidence>
<comment type="similarity">
    <text evidence="1">Belongs to the peptidase S45 family.</text>
</comment>
<dbReference type="PANTHER" id="PTHR34218">
    <property type="entry name" value="PEPTIDASE S45 PENICILLIN AMIDASE"/>
    <property type="match status" value="1"/>
</dbReference>
<keyword evidence="6" id="KW-0732">Signal</keyword>
<dbReference type="CDD" id="cd03747">
    <property type="entry name" value="Ntn_PGA_like"/>
    <property type="match status" value="1"/>
</dbReference>
<keyword evidence="2" id="KW-0378">Hydrolase</keyword>
<dbReference type="EMBL" id="FNON01000010">
    <property type="protein sequence ID" value="SDZ19017.1"/>
    <property type="molecule type" value="Genomic_DNA"/>
</dbReference>
<keyword evidence="3" id="KW-0865">Zymogen</keyword>
<feature type="binding site" evidence="5">
    <location>
        <position position="326"/>
    </location>
    <ligand>
        <name>Ca(2+)</name>
        <dbReference type="ChEBI" id="CHEBI:29108"/>
    </ligand>
</feature>
<dbReference type="SUPFAM" id="SSF56235">
    <property type="entry name" value="N-terminal nucleophile aminohydrolases (Ntn hydrolases)"/>
    <property type="match status" value="1"/>
</dbReference>
<dbReference type="GO" id="GO:0016811">
    <property type="term" value="F:hydrolase activity, acting on carbon-nitrogen (but not peptide) bonds, in linear amides"/>
    <property type="evidence" value="ECO:0007669"/>
    <property type="project" value="InterPro"/>
</dbReference>
<feature type="signal peptide" evidence="6">
    <location>
        <begin position="1"/>
        <end position="23"/>
    </location>
</feature>
<evidence type="ECO:0000313" key="8">
    <source>
        <dbReference type="Proteomes" id="UP000199515"/>
    </source>
</evidence>
<dbReference type="GO" id="GO:0046872">
    <property type="term" value="F:metal ion binding"/>
    <property type="evidence" value="ECO:0007669"/>
    <property type="project" value="UniProtKB-KW"/>
</dbReference>
<evidence type="ECO:0000256" key="5">
    <source>
        <dbReference type="PIRSR" id="PIRSR001227-2"/>
    </source>
</evidence>
<dbReference type="Proteomes" id="UP000199515">
    <property type="component" value="Unassembled WGS sequence"/>
</dbReference>
<dbReference type="Pfam" id="PF01804">
    <property type="entry name" value="Penicil_amidase"/>
    <property type="match status" value="1"/>
</dbReference>
<dbReference type="OrthoDB" id="9759796at2"/>
<evidence type="ECO:0000256" key="1">
    <source>
        <dbReference type="ARBA" id="ARBA00006586"/>
    </source>
</evidence>